<dbReference type="SUPFAM" id="SSF54975">
    <property type="entry name" value="Acylphosphatase/BLUF domain-like"/>
    <property type="match status" value="1"/>
</dbReference>
<keyword evidence="10" id="KW-1185">Reference proteome</keyword>
<dbReference type="PROSITE" id="PS51160">
    <property type="entry name" value="ACYLPHOSPHATASE_3"/>
    <property type="match status" value="1"/>
</dbReference>
<evidence type="ECO:0000256" key="5">
    <source>
        <dbReference type="PROSITE-ProRule" id="PRU00520"/>
    </source>
</evidence>
<evidence type="ECO:0000259" key="8">
    <source>
        <dbReference type="PROSITE" id="PS51160"/>
    </source>
</evidence>
<dbReference type="GO" id="GO:0003998">
    <property type="term" value="F:acylphosphatase activity"/>
    <property type="evidence" value="ECO:0007669"/>
    <property type="project" value="UniProtKB-EC"/>
</dbReference>
<protein>
    <recommendedName>
        <fullName evidence="3 5">Acylphosphatase</fullName>
        <ecNumber evidence="2 5">3.6.1.7</ecNumber>
    </recommendedName>
</protein>
<evidence type="ECO:0000256" key="3">
    <source>
        <dbReference type="ARBA" id="ARBA00015991"/>
    </source>
</evidence>
<dbReference type="AlphaFoldDB" id="A0A2V3WST6"/>
<reference evidence="9 10" key="1">
    <citation type="submission" date="2018-05" db="EMBL/GenBank/DDBJ databases">
        <title>Genomic Encyclopedia of Type Strains, Phase IV (KMG-IV): sequencing the most valuable type-strain genomes for metagenomic binning, comparative biology and taxonomic classification.</title>
        <authorList>
            <person name="Goeker M."/>
        </authorList>
    </citation>
    <scope>NUCLEOTIDE SEQUENCE [LARGE SCALE GENOMIC DNA]</scope>
    <source>
        <strain evidence="9 10">DSM 22440</strain>
    </source>
</reference>
<evidence type="ECO:0000256" key="1">
    <source>
        <dbReference type="ARBA" id="ARBA00005614"/>
    </source>
</evidence>
<dbReference type="RefSeq" id="WP_110251076.1">
    <property type="nucleotide sequence ID" value="NZ_QJJR01000004.1"/>
</dbReference>
<evidence type="ECO:0000313" key="10">
    <source>
        <dbReference type="Proteomes" id="UP000247922"/>
    </source>
</evidence>
<dbReference type="InterPro" id="IPR020456">
    <property type="entry name" value="Acylphosphatase"/>
</dbReference>
<dbReference type="EMBL" id="QJJR01000004">
    <property type="protein sequence ID" value="PXW91779.1"/>
    <property type="molecule type" value="Genomic_DNA"/>
</dbReference>
<dbReference type="Pfam" id="PF00708">
    <property type="entry name" value="Acylphosphatase"/>
    <property type="match status" value="1"/>
</dbReference>
<accession>A0A2V3WST6</accession>
<evidence type="ECO:0000256" key="6">
    <source>
        <dbReference type="RuleBase" id="RU000553"/>
    </source>
</evidence>
<comment type="similarity">
    <text evidence="1 7">Belongs to the acylphosphatase family.</text>
</comment>
<evidence type="ECO:0000256" key="4">
    <source>
        <dbReference type="ARBA" id="ARBA00047645"/>
    </source>
</evidence>
<dbReference type="Gene3D" id="3.30.70.100">
    <property type="match status" value="1"/>
</dbReference>
<comment type="catalytic activity">
    <reaction evidence="4 5 6">
        <text>an acyl phosphate + H2O = a carboxylate + phosphate + H(+)</text>
        <dbReference type="Rhea" id="RHEA:14965"/>
        <dbReference type="ChEBI" id="CHEBI:15377"/>
        <dbReference type="ChEBI" id="CHEBI:15378"/>
        <dbReference type="ChEBI" id="CHEBI:29067"/>
        <dbReference type="ChEBI" id="CHEBI:43474"/>
        <dbReference type="ChEBI" id="CHEBI:59918"/>
        <dbReference type="EC" id="3.6.1.7"/>
    </reaction>
</comment>
<dbReference type="InterPro" id="IPR001792">
    <property type="entry name" value="Acylphosphatase-like_dom"/>
</dbReference>
<keyword evidence="5 6" id="KW-0378">Hydrolase</keyword>
<feature type="domain" description="Acylphosphatase-like" evidence="8">
    <location>
        <begin position="5"/>
        <end position="93"/>
    </location>
</feature>
<dbReference type="PROSITE" id="PS00151">
    <property type="entry name" value="ACYLPHOSPHATASE_2"/>
    <property type="match status" value="1"/>
</dbReference>
<feature type="active site" evidence="5">
    <location>
        <position position="20"/>
    </location>
</feature>
<evidence type="ECO:0000256" key="7">
    <source>
        <dbReference type="RuleBase" id="RU004168"/>
    </source>
</evidence>
<sequence>MDQLHAHLNIQGRVQGVGFRFMTQKKAKEIGVFGYVKNLMDGSVEVEIEGDVDKVYQLIDHLKEGPSPSADVTNVDIDVTEELSGFNEFKVIH</sequence>
<dbReference type="PROSITE" id="PS00150">
    <property type="entry name" value="ACYLPHOSPHATASE_1"/>
    <property type="match status" value="1"/>
</dbReference>
<dbReference type="PANTHER" id="PTHR47268:SF4">
    <property type="entry name" value="ACYLPHOSPHATASE"/>
    <property type="match status" value="1"/>
</dbReference>
<feature type="active site" evidence="5">
    <location>
        <position position="38"/>
    </location>
</feature>
<name>A0A2V3WST6_9BACI</name>
<dbReference type="EC" id="3.6.1.7" evidence="2 5"/>
<proteinExistence type="inferred from homology"/>
<evidence type="ECO:0000256" key="2">
    <source>
        <dbReference type="ARBA" id="ARBA00012150"/>
    </source>
</evidence>
<organism evidence="9 10">
    <name type="scientific">Streptohalobacillus salinus</name>
    <dbReference type="NCBI Taxonomy" id="621096"/>
    <lineage>
        <taxon>Bacteria</taxon>
        <taxon>Bacillati</taxon>
        <taxon>Bacillota</taxon>
        <taxon>Bacilli</taxon>
        <taxon>Bacillales</taxon>
        <taxon>Bacillaceae</taxon>
        <taxon>Streptohalobacillus</taxon>
    </lineage>
</organism>
<dbReference type="Proteomes" id="UP000247922">
    <property type="component" value="Unassembled WGS sequence"/>
</dbReference>
<dbReference type="PANTHER" id="PTHR47268">
    <property type="entry name" value="ACYLPHOSPHATASE"/>
    <property type="match status" value="1"/>
</dbReference>
<dbReference type="InterPro" id="IPR036046">
    <property type="entry name" value="Acylphosphatase-like_dom_sf"/>
</dbReference>
<comment type="caution">
    <text evidence="9">The sequence shown here is derived from an EMBL/GenBank/DDBJ whole genome shotgun (WGS) entry which is preliminary data.</text>
</comment>
<dbReference type="OrthoDB" id="9808093at2"/>
<dbReference type="PRINTS" id="PR00112">
    <property type="entry name" value="ACYLPHPHTASE"/>
</dbReference>
<gene>
    <name evidence="9" type="ORF">DES38_104213</name>
</gene>
<dbReference type="InterPro" id="IPR017968">
    <property type="entry name" value="Acylphosphatase_CS"/>
</dbReference>
<evidence type="ECO:0000313" key="9">
    <source>
        <dbReference type="EMBL" id="PXW91779.1"/>
    </source>
</evidence>